<comment type="caution">
    <text evidence="2">The sequence shown here is derived from an EMBL/GenBank/DDBJ whole genome shotgun (WGS) entry which is preliminary data.</text>
</comment>
<protein>
    <recommendedName>
        <fullName evidence="1">RNase H type-1 domain-containing protein</fullName>
    </recommendedName>
</protein>
<evidence type="ECO:0000259" key="1">
    <source>
        <dbReference type="Pfam" id="PF13456"/>
    </source>
</evidence>
<organism evidence="2 3">
    <name type="scientific">Prunus dulcis</name>
    <name type="common">Almond</name>
    <name type="synonym">Amygdalus dulcis</name>
    <dbReference type="NCBI Taxonomy" id="3755"/>
    <lineage>
        <taxon>Eukaryota</taxon>
        <taxon>Viridiplantae</taxon>
        <taxon>Streptophyta</taxon>
        <taxon>Embryophyta</taxon>
        <taxon>Tracheophyta</taxon>
        <taxon>Spermatophyta</taxon>
        <taxon>Magnoliopsida</taxon>
        <taxon>eudicotyledons</taxon>
        <taxon>Gunneridae</taxon>
        <taxon>Pentapetalae</taxon>
        <taxon>rosids</taxon>
        <taxon>fabids</taxon>
        <taxon>Rosales</taxon>
        <taxon>Rosaceae</taxon>
        <taxon>Amygdaloideae</taxon>
        <taxon>Amygdaleae</taxon>
        <taxon>Prunus</taxon>
    </lineage>
</organism>
<keyword evidence="3" id="KW-1185">Reference proteome</keyword>
<evidence type="ECO:0000313" key="3">
    <source>
        <dbReference type="Proteomes" id="UP001054821"/>
    </source>
</evidence>
<dbReference type="InterPro" id="IPR002156">
    <property type="entry name" value="RNaseH_domain"/>
</dbReference>
<dbReference type="GO" id="GO:0004523">
    <property type="term" value="F:RNA-DNA hybrid ribonuclease activity"/>
    <property type="evidence" value="ECO:0007669"/>
    <property type="project" value="InterPro"/>
</dbReference>
<dbReference type="Pfam" id="PF13456">
    <property type="entry name" value="RVT_3"/>
    <property type="match status" value="1"/>
</dbReference>
<dbReference type="EMBL" id="JAJFAZ020000008">
    <property type="protein sequence ID" value="KAI5313645.1"/>
    <property type="molecule type" value="Genomic_DNA"/>
</dbReference>
<proteinExistence type="predicted"/>
<evidence type="ECO:0000313" key="2">
    <source>
        <dbReference type="EMBL" id="KAI5313645.1"/>
    </source>
</evidence>
<feature type="domain" description="RNase H type-1" evidence="1">
    <location>
        <begin position="15"/>
        <end position="56"/>
    </location>
</feature>
<sequence length="163" mass="18254">MGTFILPMGIPYMANSTHEAEALAAIEACSLAIEHGYRYVQFESDCLEVVRVISGNISHVIKGRSFPDSNFLEARSGCRASWAWLSLLKARDVIMTGAHWQISNGARARFWIDRWVSSLPDLHPHCVPSSNEVWNMTGFEVIDHDIGAWNFESIEGLISDSEK</sequence>
<dbReference type="GO" id="GO:0003676">
    <property type="term" value="F:nucleic acid binding"/>
    <property type="evidence" value="ECO:0007669"/>
    <property type="project" value="InterPro"/>
</dbReference>
<reference evidence="2 3" key="1">
    <citation type="journal article" date="2022" name="G3 (Bethesda)">
        <title>Whole-genome sequence and methylome profiling of the almond [Prunus dulcis (Mill.) D.A. Webb] cultivar 'Nonpareil'.</title>
        <authorList>
            <person name="D'Amico-Willman K.M."/>
            <person name="Ouma W.Z."/>
            <person name="Meulia T."/>
            <person name="Sideli G.M."/>
            <person name="Gradziel T.M."/>
            <person name="Fresnedo-Ramirez J."/>
        </authorList>
    </citation>
    <scope>NUCLEOTIDE SEQUENCE [LARGE SCALE GENOMIC DNA]</scope>
    <source>
        <strain evidence="2">Clone GOH B32 T37-40</strain>
    </source>
</reference>
<gene>
    <name evidence="2" type="ORF">L3X38_042821</name>
</gene>
<dbReference type="Proteomes" id="UP001054821">
    <property type="component" value="Chromosome 8"/>
</dbReference>
<dbReference type="AlphaFoldDB" id="A0AAD4YLN2"/>
<name>A0AAD4YLN2_PRUDU</name>
<accession>A0AAD4YLN2</accession>